<dbReference type="InterPro" id="IPR056739">
    <property type="entry name" value="NfeD_membrane"/>
</dbReference>
<evidence type="ECO:0000256" key="2">
    <source>
        <dbReference type="ARBA" id="ARBA00022692"/>
    </source>
</evidence>
<dbReference type="Pfam" id="PF01957">
    <property type="entry name" value="NfeD"/>
    <property type="match status" value="1"/>
</dbReference>
<dbReference type="Pfam" id="PF25145">
    <property type="entry name" value="NfeD1b_N"/>
    <property type="match status" value="1"/>
</dbReference>
<feature type="domain" description="NfeD integral membrane" evidence="7">
    <location>
        <begin position="524"/>
        <end position="645"/>
    </location>
</feature>
<evidence type="ECO:0000256" key="5">
    <source>
        <dbReference type="SAM" id="Phobius"/>
    </source>
</evidence>
<reference evidence="10" key="1">
    <citation type="submission" date="2016-10" db="EMBL/GenBank/DDBJ databases">
        <authorList>
            <person name="Varghese N."/>
            <person name="Submissions S."/>
        </authorList>
    </citation>
    <scope>NUCLEOTIDE SEQUENCE [LARGE SCALE GENOMIC DNA]</scope>
    <source>
        <strain evidence="10">DSM 26348</strain>
    </source>
</reference>
<comment type="subcellular location">
    <subcellularLocation>
        <location evidence="1">Membrane</location>
        <topology evidence="1">Multi-pass membrane protein</topology>
    </subcellularLocation>
</comment>
<dbReference type="STRING" id="1576369.SAMN05421753_110113"/>
<keyword evidence="4 5" id="KW-0472">Membrane</keyword>
<evidence type="ECO:0000313" key="10">
    <source>
        <dbReference type="Proteomes" id="UP000199518"/>
    </source>
</evidence>
<evidence type="ECO:0000259" key="6">
    <source>
        <dbReference type="Pfam" id="PF01957"/>
    </source>
</evidence>
<evidence type="ECO:0000259" key="8">
    <source>
        <dbReference type="Pfam" id="PF25145"/>
    </source>
</evidence>
<dbReference type="InterPro" id="IPR056738">
    <property type="entry name" value="NfeD1b_N"/>
</dbReference>
<dbReference type="PANTHER" id="PTHR33507:SF3">
    <property type="entry name" value="INNER MEMBRANE PROTEIN YBBJ"/>
    <property type="match status" value="1"/>
</dbReference>
<feature type="domain" description="NfeD1b N-terminal" evidence="8">
    <location>
        <begin position="282"/>
        <end position="433"/>
    </location>
</feature>
<evidence type="ECO:0000256" key="1">
    <source>
        <dbReference type="ARBA" id="ARBA00004141"/>
    </source>
</evidence>
<proteinExistence type="predicted"/>
<dbReference type="GO" id="GO:0005886">
    <property type="term" value="C:plasma membrane"/>
    <property type="evidence" value="ECO:0007669"/>
    <property type="project" value="TreeGrafter"/>
</dbReference>
<gene>
    <name evidence="9" type="ORF">SAMN05421753_110113</name>
</gene>
<dbReference type="PANTHER" id="PTHR33507">
    <property type="entry name" value="INNER MEMBRANE PROTEIN YBBJ"/>
    <property type="match status" value="1"/>
</dbReference>
<dbReference type="Gene3D" id="3.90.226.10">
    <property type="entry name" value="2-enoyl-CoA Hydratase, Chain A, domain 1"/>
    <property type="match status" value="1"/>
</dbReference>
<dbReference type="GO" id="GO:0006508">
    <property type="term" value="P:proteolysis"/>
    <property type="evidence" value="ECO:0007669"/>
    <property type="project" value="UniProtKB-KW"/>
</dbReference>
<keyword evidence="3 5" id="KW-1133">Transmembrane helix</keyword>
<dbReference type="OrthoDB" id="284354at2"/>
<dbReference type="EMBL" id="FOQD01000010">
    <property type="protein sequence ID" value="SFI57255.1"/>
    <property type="molecule type" value="Genomic_DNA"/>
</dbReference>
<dbReference type="InterPro" id="IPR012340">
    <property type="entry name" value="NA-bd_OB-fold"/>
</dbReference>
<keyword evidence="2 5" id="KW-0812">Transmembrane</keyword>
<keyword evidence="9" id="KW-0645">Protease</keyword>
<evidence type="ECO:0000256" key="4">
    <source>
        <dbReference type="ARBA" id="ARBA00023136"/>
    </source>
</evidence>
<organism evidence="9 10">
    <name type="scientific">Planctomicrobium piriforme</name>
    <dbReference type="NCBI Taxonomy" id="1576369"/>
    <lineage>
        <taxon>Bacteria</taxon>
        <taxon>Pseudomonadati</taxon>
        <taxon>Planctomycetota</taxon>
        <taxon>Planctomycetia</taxon>
        <taxon>Planctomycetales</taxon>
        <taxon>Planctomycetaceae</taxon>
        <taxon>Planctomicrobium</taxon>
    </lineage>
</organism>
<dbReference type="Pfam" id="PF24961">
    <property type="entry name" value="NfeD_membrane"/>
    <property type="match status" value="1"/>
</dbReference>
<keyword evidence="9" id="KW-0378">Hydrolase</keyword>
<dbReference type="InterPro" id="IPR052165">
    <property type="entry name" value="Membrane_assoc_protease"/>
</dbReference>
<dbReference type="RefSeq" id="WP_092051207.1">
    <property type="nucleotide sequence ID" value="NZ_FOQD01000010.1"/>
</dbReference>
<dbReference type="Gene3D" id="2.40.50.140">
    <property type="entry name" value="Nucleic acid-binding proteins"/>
    <property type="match status" value="1"/>
</dbReference>
<sequence>MSVSGLHFQVDREERSGLQLAGLLTAAFLLLAMFPSAWAAEEPAAPVARIVTLNSPIGDEALGQARRTVLEMQEVATRENRQAFVIFEIKPGASPFHSCYALADFLTAEPLDKVTTVAWVPETVTGMNVLVALACRDIVLGPQASLGDMGNGKALPADQQAIVKSIIERRRNPRVSVPLVTALMDPAVSLLQLTVEGAGGAKETRLATADEARKLQADGTVILDRNTISEAGSPTLISAAQARARDLLIARTAATRQELVDGYQLSLDSLRELDDAKTTGKVAYIQLHDVIDEVFSAFAQRQINRAVSSGAKLIIFEVDSPGGLLSVCQDLSETMAHLSDHGIKTVAYIPRQAISGGAILSVACDEIYMLPNAKIGDAIPINLMGNMIVHAEAKILSIELELLRDLAQQKNRPAAVLEAMADKDLEVFEATNKTTGKKWFMSEEELHQNANEWVAGPRVPESRPGIAIMVDGERAHELLIAKGIVADLSELRQRLGISEDTPLKPIGRTWVDTLVFNLNHQWTTGLLFFMAIVCIYIELATMTGFFGILSALAFAIFFWSRVLGGTATGLEVAIFVVGVACLMLEFFVIPGFGVFGISGILMVLFSVIMASQTFSGFSIEYDLARAGKAFATLAVALIAVMIASVMLSQYLHRIPLLRDLVLTGPTGQVLDPNEPRLRPDLLSHDAGLLGATGQAITILRPAGKARINGQFLDVVSDGPFIEEGTAVTVVQVLKNRIVVRQS</sequence>
<dbReference type="AlphaFoldDB" id="A0A1I3JBF3"/>
<dbReference type="Proteomes" id="UP000199518">
    <property type="component" value="Unassembled WGS sequence"/>
</dbReference>
<evidence type="ECO:0000313" key="9">
    <source>
        <dbReference type="EMBL" id="SFI57255.1"/>
    </source>
</evidence>
<evidence type="ECO:0000259" key="7">
    <source>
        <dbReference type="Pfam" id="PF24961"/>
    </source>
</evidence>
<dbReference type="CDD" id="cd07021">
    <property type="entry name" value="Clp_protease_NfeD_like"/>
    <property type="match status" value="1"/>
</dbReference>
<dbReference type="InterPro" id="IPR029045">
    <property type="entry name" value="ClpP/crotonase-like_dom_sf"/>
</dbReference>
<feature type="transmembrane region" description="Helical" evidence="5">
    <location>
        <begin position="629"/>
        <end position="651"/>
    </location>
</feature>
<feature type="domain" description="NfeD-like C-terminal" evidence="6">
    <location>
        <begin position="687"/>
        <end position="740"/>
    </location>
</feature>
<name>A0A1I3JBF3_9PLAN</name>
<accession>A0A1I3JBF3</accession>
<dbReference type="GO" id="GO:0008233">
    <property type="term" value="F:peptidase activity"/>
    <property type="evidence" value="ECO:0007669"/>
    <property type="project" value="UniProtKB-KW"/>
</dbReference>
<feature type="transmembrane region" description="Helical" evidence="5">
    <location>
        <begin position="595"/>
        <end position="617"/>
    </location>
</feature>
<dbReference type="SUPFAM" id="SSF52096">
    <property type="entry name" value="ClpP/crotonase"/>
    <property type="match status" value="1"/>
</dbReference>
<feature type="transmembrane region" description="Helical" evidence="5">
    <location>
        <begin position="526"/>
        <end position="558"/>
    </location>
</feature>
<evidence type="ECO:0000256" key="3">
    <source>
        <dbReference type="ARBA" id="ARBA00022989"/>
    </source>
</evidence>
<protein>
    <submittedName>
        <fullName evidence="9">Membrane-bound serine protease (ClpP class)</fullName>
    </submittedName>
</protein>
<dbReference type="InterPro" id="IPR002810">
    <property type="entry name" value="NfeD-like_C"/>
</dbReference>
<keyword evidence="10" id="KW-1185">Reference proteome</keyword>